<sequence length="97" mass="10342">MPSSTQTTQSAAWPAGVIARYLTDAGKAIGDPTVTVDLIEKDDRVLARCTVCPDSEADFSFDPMCTGARATGWATNQAATWAQEHAEKCRALPRPTA</sequence>
<reference evidence="1" key="1">
    <citation type="submission" date="2024-05" db="EMBL/GenBank/DDBJ databases">
        <title>30 novel species of actinomycetes from the DSMZ collection.</title>
        <authorList>
            <person name="Nouioui I."/>
        </authorList>
    </citation>
    <scope>NUCLEOTIDE SEQUENCE</scope>
    <source>
        <strain evidence="1">DSM 40712</strain>
    </source>
</reference>
<proteinExistence type="predicted"/>
<evidence type="ECO:0000313" key="2">
    <source>
        <dbReference type="Proteomes" id="UP001180724"/>
    </source>
</evidence>
<keyword evidence="2" id="KW-1185">Reference proteome</keyword>
<accession>A0ABU3AFZ9</accession>
<dbReference type="RefSeq" id="WP_311570424.1">
    <property type="nucleotide sequence ID" value="NZ_JAVRFH010000001.1"/>
</dbReference>
<dbReference type="EMBL" id="JAVRFH010000001">
    <property type="protein sequence ID" value="MDT0608835.1"/>
    <property type="molecule type" value="Genomic_DNA"/>
</dbReference>
<gene>
    <name evidence="1" type="ORF">RM812_01035</name>
</gene>
<name>A0ABU3AFZ9_9ACTN</name>
<organism evidence="1 2">
    <name type="scientific">Streptomyces lancefieldiae</name>
    <dbReference type="NCBI Taxonomy" id="3075520"/>
    <lineage>
        <taxon>Bacteria</taxon>
        <taxon>Bacillati</taxon>
        <taxon>Actinomycetota</taxon>
        <taxon>Actinomycetes</taxon>
        <taxon>Kitasatosporales</taxon>
        <taxon>Streptomycetaceae</taxon>
        <taxon>Streptomyces</taxon>
    </lineage>
</organism>
<dbReference type="Proteomes" id="UP001180724">
    <property type="component" value="Unassembled WGS sequence"/>
</dbReference>
<protein>
    <submittedName>
        <fullName evidence="1">Uncharacterized protein</fullName>
    </submittedName>
</protein>
<evidence type="ECO:0000313" key="1">
    <source>
        <dbReference type="EMBL" id="MDT0608835.1"/>
    </source>
</evidence>
<comment type="caution">
    <text evidence="1">The sequence shown here is derived from an EMBL/GenBank/DDBJ whole genome shotgun (WGS) entry which is preliminary data.</text>
</comment>